<evidence type="ECO:0000256" key="4">
    <source>
        <dbReference type="ARBA" id="ARBA00023125"/>
    </source>
</evidence>
<evidence type="ECO:0000259" key="6">
    <source>
        <dbReference type="SMART" id="SM00421"/>
    </source>
</evidence>
<dbReference type="InterPro" id="IPR039425">
    <property type="entry name" value="RNA_pol_sigma-70-like"/>
</dbReference>
<evidence type="ECO:0000256" key="1">
    <source>
        <dbReference type="ARBA" id="ARBA00010641"/>
    </source>
</evidence>
<dbReference type="EMBL" id="VNIB01000003">
    <property type="protein sequence ID" value="TYO99216.1"/>
    <property type="molecule type" value="Genomic_DNA"/>
</dbReference>
<dbReference type="InterPro" id="IPR007627">
    <property type="entry name" value="RNA_pol_sigma70_r2"/>
</dbReference>
<keyword evidence="8" id="KW-1185">Reference proteome</keyword>
<dbReference type="OrthoDB" id="8684701at2"/>
<dbReference type="InterPro" id="IPR036388">
    <property type="entry name" value="WH-like_DNA-bd_sf"/>
</dbReference>
<feature type="domain" description="HTH luxR-type" evidence="6">
    <location>
        <begin position="159"/>
        <end position="213"/>
    </location>
</feature>
<accession>A0A5D3WMA9</accession>
<keyword evidence="4" id="KW-0238">DNA-binding</keyword>
<dbReference type="Pfam" id="PF08281">
    <property type="entry name" value="Sigma70_r4_2"/>
    <property type="match status" value="1"/>
</dbReference>
<evidence type="ECO:0000256" key="5">
    <source>
        <dbReference type="ARBA" id="ARBA00023163"/>
    </source>
</evidence>
<dbReference type="SUPFAM" id="SSF88946">
    <property type="entry name" value="Sigma2 domain of RNA polymerase sigma factors"/>
    <property type="match status" value="1"/>
</dbReference>
<comment type="caution">
    <text evidence="7">The sequence shown here is derived from an EMBL/GenBank/DDBJ whole genome shotgun (WGS) entry which is preliminary data.</text>
</comment>
<dbReference type="Gene3D" id="1.10.10.10">
    <property type="entry name" value="Winged helix-like DNA-binding domain superfamily/Winged helix DNA-binding domain"/>
    <property type="match status" value="1"/>
</dbReference>
<dbReference type="InterPro" id="IPR013324">
    <property type="entry name" value="RNA_pol_sigma_r3/r4-like"/>
</dbReference>
<gene>
    <name evidence="7" type="ORF">EDC39_10359</name>
</gene>
<dbReference type="PANTHER" id="PTHR43133">
    <property type="entry name" value="RNA POLYMERASE ECF-TYPE SIGMA FACTO"/>
    <property type="match status" value="1"/>
</dbReference>
<organism evidence="7 8">
    <name type="scientific">Geothermobacter ehrlichii</name>
    <dbReference type="NCBI Taxonomy" id="213224"/>
    <lineage>
        <taxon>Bacteria</taxon>
        <taxon>Pseudomonadati</taxon>
        <taxon>Thermodesulfobacteriota</taxon>
        <taxon>Desulfuromonadia</taxon>
        <taxon>Desulfuromonadales</taxon>
        <taxon>Geothermobacteraceae</taxon>
        <taxon>Geothermobacter</taxon>
    </lineage>
</organism>
<dbReference type="RefSeq" id="WP_148895141.1">
    <property type="nucleotide sequence ID" value="NZ_VNIB01000003.1"/>
</dbReference>
<keyword evidence="2" id="KW-0805">Transcription regulation</keyword>
<dbReference type="InterPro" id="IPR000792">
    <property type="entry name" value="Tscrpt_reg_LuxR_C"/>
</dbReference>
<dbReference type="InterPro" id="IPR014284">
    <property type="entry name" value="RNA_pol_sigma-70_dom"/>
</dbReference>
<name>A0A5D3WMA9_9BACT</name>
<reference evidence="7 8" key="1">
    <citation type="submission" date="2019-07" db="EMBL/GenBank/DDBJ databases">
        <title>Genomic Encyclopedia of Type Strains, Phase IV (KMG-IV): sequencing the most valuable type-strain genomes for metagenomic binning, comparative biology and taxonomic classification.</title>
        <authorList>
            <person name="Goeker M."/>
        </authorList>
    </citation>
    <scope>NUCLEOTIDE SEQUENCE [LARGE SCALE GENOMIC DNA]</scope>
    <source>
        <strain evidence="7 8">SS015</strain>
    </source>
</reference>
<dbReference type="Pfam" id="PF04542">
    <property type="entry name" value="Sigma70_r2"/>
    <property type="match status" value="1"/>
</dbReference>
<dbReference type="GO" id="GO:0016987">
    <property type="term" value="F:sigma factor activity"/>
    <property type="evidence" value="ECO:0007669"/>
    <property type="project" value="UniProtKB-KW"/>
</dbReference>
<dbReference type="SUPFAM" id="SSF88659">
    <property type="entry name" value="Sigma3 and sigma4 domains of RNA polymerase sigma factors"/>
    <property type="match status" value="1"/>
</dbReference>
<evidence type="ECO:0000256" key="3">
    <source>
        <dbReference type="ARBA" id="ARBA00023082"/>
    </source>
</evidence>
<keyword evidence="3" id="KW-0731">Sigma factor</keyword>
<dbReference type="InterPro" id="IPR013249">
    <property type="entry name" value="RNA_pol_sigma70_r4_t2"/>
</dbReference>
<proteinExistence type="inferred from homology"/>
<protein>
    <submittedName>
        <fullName evidence="7">RNA polymerase sigma-70 factor (ECF subfamily)</fullName>
    </submittedName>
</protein>
<dbReference type="AlphaFoldDB" id="A0A5D3WMA9"/>
<evidence type="ECO:0000256" key="2">
    <source>
        <dbReference type="ARBA" id="ARBA00023015"/>
    </source>
</evidence>
<keyword evidence="5" id="KW-0804">Transcription</keyword>
<evidence type="ECO:0000313" key="8">
    <source>
        <dbReference type="Proteomes" id="UP000324159"/>
    </source>
</evidence>
<dbReference type="CDD" id="cd06171">
    <property type="entry name" value="Sigma70_r4"/>
    <property type="match status" value="1"/>
</dbReference>
<dbReference type="InterPro" id="IPR013325">
    <property type="entry name" value="RNA_pol_sigma_r2"/>
</dbReference>
<dbReference type="NCBIfam" id="TIGR02937">
    <property type="entry name" value="sigma70-ECF"/>
    <property type="match status" value="1"/>
</dbReference>
<comment type="similarity">
    <text evidence="1">Belongs to the sigma-70 factor family. ECF subfamily.</text>
</comment>
<evidence type="ECO:0000313" key="7">
    <source>
        <dbReference type="EMBL" id="TYO99216.1"/>
    </source>
</evidence>
<dbReference type="GO" id="GO:0003677">
    <property type="term" value="F:DNA binding"/>
    <property type="evidence" value="ECO:0007669"/>
    <property type="project" value="UniProtKB-KW"/>
</dbReference>
<dbReference type="Proteomes" id="UP000324159">
    <property type="component" value="Unassembled WGS sequence"/>
</dbReference>
<sequence length="215" mass="24185">MVTRSAPAVAIVDSIPVDGYSRSMVDRDEEILLQRAREGDDESFARLVERHIQPLINLGWRMTGSRDLAEDLAQETFLRLHRSLGSFRGDSSLATWLYRTLSRLAIDHLRREKLKRRIFFFRGADDEGSDPVELAADPGPGPDEELQARESVRRLRQALQQLSPQQRAVFTLRHDEGLPLKEIATALGLSEGTVKAHLHRAVQTLRTSLGDLKGA</sequence>
<dbReference type="GO" id="GO:0006352">
    <property type="term" value="P:DNA-templated transcription initiation"/>
    <property type="evidence" value="ECO:0007669"/>
    <property type="project" value="InterPro"/>
</dbReference>
<dbReference type="PANTHER" id="PTHR43133:SF52">
    <property type="entry name" value="ECF RNA POLYMERASE SIGMA FACTOR SIGL"/>
    <property type="match status" value="1"/>
</dbReference>
<dbReference type="SMART" id="SM00421">
    <property type="entry name" value="HTH_LUXR"/>
    <property type="match status" value="1"/>
</dbReference>
<dbReference type="Gene3D" id="1.10.1740.10">
    <property type="match status" value="1"/>
</dbReference>